<sequence length="164" mass="18110">MLRTFLGPWSGFLVERVPPSGRMHVDTRPGDFASGSRAMCCPCPHRHKNSAHVRKASRLARKRLEPAQVWAPDCPLSPCSYACHPLRSPGRADTGRHHSVCSQQQGRCSPDRGGHLLAESRVAGRRLQLPHSLGSSSLSRPRPHRVAFRPSPRPTAPPLQQRSV</sequence>
<evidence type="ECO:0000256" key="1">
    <source>
        <dbReference type="SAM" id="MobiDB-lite"/>
    </source>
</evidence>
<dbReference type="Proteomes" id="UP000664940">
    <property type="component" value="Unassembled WGS sequence"/>
</dbReference>
<protein>
    <submittedName>
        <fullName evidence="2">Uncharacterized protein</fullName>
    </submittedName>
</protein>
<evidence type="ECO:0000313" key="2">
    <source>
        <dbReference type="EMBL" id="KAF6075054.1"/>
    </source>
</evidence>
<dbReference type="AlphaFoldDB" id="A0A833YGH8"/>
<reference evidence="2 3" key="1">
    <citation type="journal article" date="2020" name="Nature">
        <title>Six reference-quality genomes reveal evolution of bat adaptations.</title>
        <authorList>
            <person name="Jebb D."/>
            <person name="Huang Z."/>
            <person name="Pippel M."/>
            <person name="Hughes G.M."/>
            <person name="Lavrichenko K."/>
            <person name="Devanna P."/>
            <person name="Winkler S."/>
            <person name="Jermiin L.S."/>
            <person name="Skirmuntt E.C."/>
            <person name="Katzourakis A."/>
            <person name="Burkitt-Gray L."/>
            <person name="Ray D.A."/>
            <person name="Sullivan K.A.M."/>
            <person name="Roscito J.G."/>
            <person name="Kirilenko B.M."/>
            <person name="Davalos L.M."/>
            <person name="Corthals A.P."/>
            <person name="Power M.L."/>
            <person name="Jones G."/>
            <person name="Ransome R.D."/>
            <person name="Dechmann D.K.N."/>
            <person name="Locatelli A.G."/>
            <person name="Puechmaille S.J."/>
            <person name="Fedrigo O."/>
            <person name="Jarvis E.D."/>
            <person name="Hiller M."/>
            <person name="Vernes S.C."/>
            <person name="Myers E.W."/>
            <person name="Teeling E.C."/>
        </authorList>
    </citation>
    <scope>NUCLEOTIDE SEQUENCE [LARGE SCALE GENOMIC DNA]</scope>
    <source>
        <strain evidence="2">Bat1K_MPI-CBG_1</strain>
    </source>
</reference>
<feature type="region of interest" description="Disordered" evidence="1">
    <location>
        <begin position="87"/>
        <end position="164"/>
    </location>
</feature>
<dbReference type="EMBL" id="JABVXQ010000015">
    <property type="protein sequence ID" value="KAF6075054.1"/>
    <property type="molecule type" value="Genomic_DNA"/>
</dbReference>
<organism evidence="2 3">
    <name type="scientific">Phyllostomus discolor</name>
    <name type="common">pale spear-nosed bat</name>
    <dbReference type="NCBI Taxonomy" id="89673"/>
    <lineage>
        <taxon>Eukaryota</taxon>
        <taxon>Metazoa</taxon>
        <taxon>Chordata</taxon>
        <taxon>Craniata</taxon>
        <taxon>Vertebrata</taxon>
        <taxon>Euteleostomi</taxon>
        <taxon>Mammalia</taxon>
        <taxon>Eutheria</taxon>
        <taxon>Laurasiatheria</taxon>
        <taxon>Chiroptera</taxon>
        <taxon>Yangochiroptera</taxon>
        <taxon>Phyllostomidae</taxon>
        <taxon>Phyllostominae</taxon>
        <taxon>Phyllostomus</taxon>
    </lineage>
</organism>
<proteinExistence type="predicted"/>
<accession>A0A833YGH8</accession>
<gene>
    <name evidence="2" type="ORF">HJG60_009452</name>
</gene>
<comment type="caution">
    <text evidence="2">The sequence shown here is derived from an EMBL/GenBank/DDBJ whole genome shotgun (WGS) entry which is preliminary data.</text>
</comment>
<evidence type="ECO:0000313" key="3">
    <source>
        <dbReference type="Proteomes" id="UP000664940"/>
    </source>
</evidence>
<name>A0A833YGH8_9CHIR</name>
<feature type="compositionally biased region" description="Low complexity" evidence="1">
    <location>
        <begin position="129"/>
        <end position="140"/>
    </location>
</feature>